<protein>
    <recommendedName>
        <fullName evidence="3">Lysozyme inhibitor of I-type lysozyme</fullName>
    </recommendedName>
</protein>
<dbReference type="CDD" id="cd09632">
    <property type="entry name" value="PliI_like"/>
    <property type="match status" value="1"/>
</dbReference>
<organism evidence="1 2">
    <name type="scientific">Hyunsoonleella jejuensis</name>
    <dbReference type="NCBI Taxonomy" id="419940"/>
    <lineage>
        <taxon>Bacteria</taxon>
        <taxon>Pseudomonadati</taxon>
        <taxon>Bacteroidota</taxon>
        <taxon>Flavobacteriia</taxon>
        <taxon>Flavobacteriales</taxon>
        <taxon>Flavobacteriaceae</taxon>
    </lineage>
</organism>
<keyword evidence="2" id="KW-1185">Reference proteome</keyword>
<dbReference type="Gene3D" id="2.40.128.460">
    <property type="entry name" value="Periplasmic lysozyme inhibitor of I-type lysozyme"/>
    <property type="match status" value="1"/>
</dbReference>
<dbReference type="PROSITE" id="PS51257">
    <property type="entry name" value="PROKAR_LIPOPROTEIN"/>
    <property type="match status" value="1"/>
</dbReference>
<sequence length="337" mass="37868">MNINKGIIRIVVITFISVSLLACKNNSKTNRGEQPEGTPKQEEAAQLDASIYGNYVDSSYKDRNQGYDWIGVIVEKLEEESIFVSIRSRADKKSPTCTYDTKAYKKDENLYESIFDGKPIRFLFAKGTITISGETPENSNILYYFCSGGASIAGTYQKIDTELDQNQVDLTKFIKVLNLQGVGFNVSSIEKDGKNTLTIFTFGLEEREYNETLNINNEEVVDAAVEDLNSDGSPELFVFTQSSAKQKYGNVYAFSVNNKKSMSEVYFQPTSENKSINNGYRGNDTFTLIENRLGQRFPIYKEGDADSNPTGGTRQITYKLVEGEALRQLEVDKISEY</sequence>
<dbReference type="RefSeq" id="WP_092574425.1">
    <property type="nucleotide sequence ID" value="NZ_FOFN01000001.1"/>
</dbReference>
<evidence type="ECO:0000313" key="1">
    <source>
        <dbReference type="EMBL" id="SEP77100.1"/>
    </source>
</evidence>
<evidence type="ECO:0008006" key="3">
    <source>
        <dbReference type="Google" id="ProtNLM"/>
    </source>
</evidence>
<dbReference type="InterPro" id="IPR038643">
    <property type="entry name" value="PliI_sf"/>
</dbReference>
<dbReference type="Proteomes" id="UP000198999">
    <property type="component" value="Unassembled WGS sequence"/>
</dbReference>
<dbReference type="InterPro" id="IPR031948">
    <property type="entry name" value="PliI"/>
</dbReference>
<reference evidence="1 2" key="1">
    <citation type="submission" date="2016-10" db="EMBL/GenBank/DDBJ databases">
        <authorList>
            <person name="de Groot N.N."/>
        </authorList>
    </citation>
    <scope>NUCLEOTIDE SEQUENCE [LARGE SCALE GENOMIC DNA]</scope>
    <source>
        <strain evidence="1 2">DSM 21035</strain>
    </source>
</reference>
<dbReference type="OrthoDB" id="946181at2"/>
<accession>A0A1H9AK41</accession>
<gene>
    <name evidence="1" type="ORF">SAMN05421824_0271</name>
</gene>
<name>A0A1H9AK41_9FLAO</name>
<proteinExistence type="predicted"/>
<dbReference type="EMBL" id="FOFN01000001">
    <property type="protein sequence ID" value="SEP77100.1"/>
    <property type="molecule type" value="Genomic_DNA"/>
</dbReference>
<dbReference type="STRING" id="419940.SAMN05421824_0271"/>
<dbReference type="AlphaFoldDB" id="A0A1H9AK41"/>
<evidence type="ECO:0000313" key="2">
    <source>
        <dbReference type="Proteomes" id="UP000198999"/>
    </source>
</evidence>